<name>A0AAW2XXA9_9LAMI</name>
<dbReference type="AlphaFoldDB" id="A0AAW2XXA9"/>
<comment type="caution">
    <text evidence="2">The sequence shown here is derived from an EMBL/GenBank/DDBJ whole genome shotgun (WGS) entry which is preliminary data.</text>
</comment>
<evidence type="ECO:0000256" key="1">
    <source>
        <dbReference type="SAM" id="MobiDB-lite"/>
    </source>
</evidence>
<gene>
    <name evidence="2" type="ORF">Slati_0492100</name>
</gene>
<evidence type="ECO:0000313" key="2">
    <source>
        <dbReference type="EMBL" id="KAL0458649.1"/>
    </source>
</evidence>
<reference evidence="2" key="2">
    <citation type="journal article" date="2024" name="Plant">
        <title>Genomic evolution and insights into agronomic trait innovations of Sesamum species.</title>
        <authorList>
            <person name="Miao H."/>
            <person name="Wang L."/>
            <person name="Qu L."/>
            <person name="Liu H."/>
            <person name="Sun Y."/>
            <person name="Le M."/>
            <person name="Wang Q."/>
            <person name="Wei S."/>
            <person name="Zheng Y."/>
            <person name="Lin W."/>
            <person name="Duan Y."/>
            <person name="Cao H."/>
            <person name="Xiong S."/>
            <person name="Wang X."/>
            <person name="Wei L."/>
            <person name="Li C."/>
            <person name="Ma Q."/>
            <person name="Ju M."/>
            <person name="Zhao R."/>
            <person name="Li G."/>
            <person name="Mu C."/>
            <person name="Tian Q."/>
            <person name="Mei H."/>
            <person name="Zhang T."/>
            <person name="Gao T."/>
            <person name="Zhang H."/>
        </authorList>
    </citation>
    <scope>NUCLEOTIDE SEQUENCE</scope>
    <source>
        <strain evidence="2">KEN1</strain>
    </source>
</reference>
<accession>A0AAW2XXA9</accession>
<protein>
    <submittedName>
        <fullName evidence="2">Uncharacterized protein</fullName>
    </submittedName>
</protein>
<feature type="region of interest" description="Disordered" evidence="1">
    <location>
        <begin position="34"/>
        <end position="71"/>
    </location>
</feature>
<sequence>MEIPSNTANKQKAVETLGKPQALQVVVGTSLTLTTGGSAPAPLAPAPPPSRSTGIAADPPRQSTSWDTSTEELSLLGTIQQIV</sequence>
<reference evidence="2" key="1">
    <citation type="submission" date="2020-06" db="EMBL/GenBank/DDBJ databases">
        <authorList>
            <person name="Li T."/>
            <person name="Hu X."/>
            <person name="Zhang T."/>
            <person name="Song X."/>
            <person name="Zhang H."/>
            <person name="Dai N."/>
            <person name="Sheng W."/>
            <person name="Hou X."/>
            <person name="Wei L."/>
        </authorList>
    </citation>
    <scope>NUCLEOTIDE SEQUENCE</scope>
    <source>
        <strain evidence="2">KEN1</strain>
        <tissue evidence="2">Leaf</tissue>
    </source>
</reference>
<organism evidence="2">
    <name type="scientific">Sesamum latifolium</name>
    <dbReference type="NCBI Taxonomy" id="2727402"/>
    <lineage>
        <taxon>Eukaryota</taxon>
        <taxon>Viridiplantae</taxon>
        <taxon>Streptophyta</taxon>
        <taxon>Embryophyta</taxon>
        <taxon>Tracheophyta</taxon>
        <taxon>Spermatophyta</taxon>
        <taxon>Magnoliopsida</taxon>
        <taxon>eudicotyledons</taxon>
        <taxon>Gunneridae</taxon>
        <taxon>Pentapetalae</taxon>
        <taxon>asterids</taxon>
        <taxon>lamiids</taxon>
        <taxon>Lamiales</taxon>
        <taxon>Pedaliaceae</taxon>
        <taxon>Sesamum</taxon>
    </lineage>
</organism>
<proteinExistence type="predicted"/>
<feature type="compositionally biased region" description="Polar residues" evidence="1">
    <location>
        <begin position="61"/>
        <end position="71"/>
    </location>
</feature>
<dbReference type="EMBL" id="JACGWN010000002">
    <property type="protein sequence ID" value="KAL0458649.1"/>
    <property type="molecule type" value="Genomic_DNA"/>
</dbReference>